<dbReference type="Proteomes" id="UP000663880">
    <property type="component" value="Unassembled WGS sequence"/>
</dbReference>
<evidence type="ECO:0000256" key="3">
    <source>
        <dbReference type="ARBA" id="ARBA00022692"/>
    </source>
</evidence>
<feature type="transmembrane region" description="Helical" evidence="9">
    <location>
        <begin position="288"/>
        <end position="310"/>
    </location>
</feature>
<protein>
    <recommendedName>
        <fullName evidence="9">Odorant receptor</fullName>
    </recommendedName>
</protein>
<gene>
    <name evidence="10" type="ORF">PMACD_LOCUS227</name>
</gene>
<evidence type="ECO:0000313" key="11">
    <source>
        <dbReference type="Proteomes" id="UP000663880"/>
    </source>
</evidence>
<accession>A0A821L259</accession>
<comment type="caution">
    <text evidence="9">Lacks conserved residue(s) required for the propagation of feature annotation.</text>
</comment>
<reference evidence="10" key="1">
    <citation type="submission" date="2021-02" db="EMBL/GenBank/DDBJ databases">
        <authorList>
            <person name="Steward A R."/>
        </authorList>
    </citation>
    <scope>NUCLEOTIDE SEQUENCE</scope>
</reference>
<dbReference type="OrthoDB" id="6678752at2759"/>
<keyword evidence="8 9" id="KW-0807">Transducer</keyword>
<evidence type="ECO:0000256" key="2">
    <source>
        <dbReference type="ARBA" id="ARBA00022606"/>
    </source>
</evidence>
<keyword evidence="5 9" id="KW-1133">Transmembrane helix</keyword>
<organism evidence="10 11">
    <name type="scientific">Pieris macdunnoughi</name>
    <dbReference type="NCBI Taxonomy" id="345717"/>
    <lineage>
        <taxon>Eukaryota</taxon>
        <taxon>Metazoa</taxon>
        <taxon>Ecdysozoa</taxon>
        <taxon>Arthropoda</taxon>
        <taxon>Hexapoda</taxon>
        <taxon>Insecta</taxon>
        <taxon>Pterygota</taxon>
        <taxon>Neoptera</taxon>
        <taxon>Endopterygota</taxon>
        <taxon>Lepidoptera</taxon>
        <taxon>Glossata</taxon>
        <taxon>Ditrysia</taxon>
        <taxon>Papilionoidea</taxon>
        <taxon>Pieridae</taxon>
        <taxon>Pierinae</taxon>
        <taxon>Pieris</taxon>
    </lineage>
</organism>
<dbReference type="GO" id="GO:0007165">
    <property type="term" value="P:signal transduction"/>
    <property type="evidence" value="ECO:0007669"/>
    <property type="project" value="UniProtKB-KW"/>
</dbReference>
<keyword evidence="11" id="KW-1185">Reference proteome</keyword>
<evidence type="ECO:0000256" key="7">
    <source>
        <dbReference type="ARBA" id="ARBA00023170"/>
    </source>
</evidence>
<keyword evidence="3 9" id="KW-0812">Transmembrane</keyword>
<feature type="transmembrane region" description="Helical" evidence="9">
    <location>
        <begin position="140"/>
        <end position="160"/>
    </location>
</feature>
<evidence type="ECO:0000256" key="4">
    <source>
        <dbReference type="ARBA" id="ARBA00022725"/>
    </source>
</evidence>
<evidence type="ECO:0000256" key="1">
    <source>
        <dbReference type="ARBA" id="ARBA00004141"/>
    </source>
</evidence>
<keyword evidence="6 9" id="KW-0472">Membrane</keyword>
<dbReference type="PANTHER" id="PTHR21137:SF42">
    <property type="entry name" value="ODORANT RECEPTOR 83A"/>
    <property type="match status" value="1"/>
</dbReference>
<keyword evidence="4 9" id="KW-0552">Olfaction</keyword>
<evidence type="ECO:0000256" key="5">
    <source>
        <dbReference type="ARBA" id="ARBA00022989"/>
    </source>
</evidence>
<proteinExistence type="inferred from homology"/>
<dbReference type="GO" id="GO:0005549">
    <property type="term" value="F:odorant binding"/>
    <property type="evidence" value="ECO:0007669"/>
    <property type="project" value="InterPro"/>
</dbReference>
<feature type="transmembrane region" description="Helical" evidence="9">
    <location>
        <begin position="49"/>
        <end position="70"/>
    </location>
</feature>
<dbReference type="GO" id="GO:0005886">
    <property type="term" value="C:plasma membrane"/>
    <property type="evidence" value="ECO:0007669"/>
    <property type="project" value="UniProtKB-SubCell"/>
</dbReference>
<keyword evidence="2 9" id="KW-0716">Sensory transduction</keyword>
<dbReference type="InterPro" id="IPR004117">
    <property type="entry name" value="7tm6_olfct_rcpt"/>
</dbReference>
<dbReference type="EMBL" id="CAJOBZ010000001">
    <property type="protein sequence ID" value="CAF4744139.1"/>
    <property type="molecule type" value="Genomic_DNA"/>
</dbReference>
<evidence type="ECO:0000256" key="8">
    <source>
        <dbReference type="ARBA" id="ARBA00023224"/>
    </source>
</evidence>
<dbReference type="AlphaFoldDB" id="A0A821L259"/>
<dbReference type="Pfam" id="PF02949">
    <property type="entry name" value="7tm_6"/>
    <property type="match status" value="1"/>
</dbReference>
<comment type="similarity">
    <text evidence="9">Belongs to the insect chemoreceptor superfamily. Heteromeric odorant receptor channel (TC 1.A.69) family.</text>
</comment>
<feature type="transmembrane region" description="Helical" evidence="9">
    <location>
        <begin position="330"/>
        <end position="354"/>
    </location>
</feature>
<sequence>MDTAIDKSNPENENPLKYRYMRTLRLFSYCLGIWPGNMLDEKMSKFYDYFIKLVPLQAIIVFMGEIYYLVQRYGTIDFYSLGEVLINTLLTFITFARVLYPNLKFYGVIWRRFIKEFHLGNFMQCGGNYKKVADRINKISNYYTLGMIPIIWLGVILFNLSPFWTNVTSGAFQNPRPQNITLRFSVYYEYPGFKPEENFILVTLLNLYFSYACTVIVCTLDLLLILMCFQIVGHQLVLQYNLDDFPKPKKISVLHLTGEVSVTVEKYSIDENAYIHCLLMENVLHHRYILCFVDDISSFFGPMMGLVYFFDVTGFCLLFLECSQLNSESLARFGPLTIIAVSQLLEISIIFEIVGSMSEQLKDNVYNLPWQCMDLKNQKTLLIFLNRIQTTMHITCMGVLPVGVQSMASILKTCYSYFTILQSMDI</sequence>
<dbReference type="PANTHER" id="PTHR21137">
    <property type="entry name" value="ODORANT RECEPTOR"/>
    <property type="match status" value="1"/>
</dbReference>
<comment type="subcellular location">
    <subcellularLocation>
        <location evidence="9">Cell membrane</location>
        <topology evidence="9">Multi-pass membrane protein</topology>
    </subcellularLocation>
    <subcellularLocation>
        <location evidence="1">Membrane</location>
        <topology evidence="1">Multi-pass membrane protein</topology>
    </subcellularLocation>
</comment>
<keyword evidence="7 9" id="KW-0675">Receptor</keyword>
<evidence type="ECO:0000256" key="6">
    <source>
        <dbReference type="ARBA" id="ARBA00023136"/>
    </source>
</evidence>
<feature type="transmembrane region" description="Helical" evidence="9">
    <location>
        <begin position="76"/>
        <end position="100"/>
    </location>
</feature>
<feature type="transmembrane region" description="Helical" evidence="9">
    <location>
        <begin position="208"/>
        <end position="232"/>
    </location>
</feature>
<name>A0A821L259_9NEOP</name>
<dbReference type="GO" id="GO:0004984">
    <property type="term" value="F:olfactory receptor activity"/>
    <property type="evidence" value="ECO:0007669"/>
    <property type="project" value="InterPro"/>
</dbReference>
<evidence type="ECO:0000256" key="9">
    <source>
        <dbReference type="RuleBase" id="RU351113"/>
    </source>
</evidence>
<evidence type="ECO:0000313" key="10">
    <source>
        <dbReference type="EMBL" id="CAF4744139.1"/>
    </source>
</evidence>
<comment type="caution">
    <text evidence="10">The sequence shown here is derived from an EMBL/GenBank/DDBJ whole genome shotgun (WGS) entry which is preliminary data.</text>
</comment>